<comment type="caution">
    <text evidence="7">The sequence shown here is derived from an EMBL/GenBank/DDBJ whole genome shotgun (WGS) entry which is preliminary data.</text>
</comment>
<name>A0ABQ1GYA4_9BACL</name>
<feature type="region of interest" description="Disordered" evidence="4">
    <location>
        <begin position="171"/>
        <end position="192"/>
    </location>
</feature>
<proteinExistence type="predicted"/>
<dbReference type="Pfam" id="PF00565">
    <property type="entry name" value="SNase"/>
    <property type="match status" value="1"/>
</dbReference>
<feature type="chain" id="PRO_5047359387" description="TNase-like domain-containing protein" evidence="5">
    <location>
        <begin position="25"/>
        <end position="239"/>
    </location>
</feature>
<evidence type="ECO:0000256" key="5">
    <source>
        <dbReference type="SAM" id="SignalP"/>
    </source>
</evidence>
<dbReference type="Proteomes" id="UP000617979">
    <property type="component" value="Unassembled WGS sequence"/>
</dbReference>
<organism evidence="7 8">
    <name type="scientific">Kroppenstedtia guangzhouensis</name>
    <dbReference type="NCBI Taxonomy" id="1274356"/>
    <lineage>
        <taxon>Bacteria</taxon>
        <taxon>Bacillati</taxon>
        <taxon>Bacillota</taxon>
        <taxon>Bacilli</taxon>
        <taxon>Bacillales</taxon>
        <taxon>Thermoactinomycetaceae</taxon>
        <taxon>Kroppenstedtia</taxon>
    </lineage>
</organism>
<dbReference type="RefSeq" id="WP_188433084.1">
    <property type="nucleotide sequence ID" value="NZ_BMEX01000012.1"/>
</dbReference>
<keyword evidence="2" id="KW-0255">Endonuclease</keyword>
<keyword evidence="8" id="KW-1185">Reference proteome</keyword>
<dbReference type="EMBL" id="BMEX01000012">
    <property type="protein sequence ID" value="GGA52815.1"/>
    <property type="molecule type" value="Genomic_DNA"/>
</dbReference>
<feature type="signal peptide" evidence="5">
    <location>
        <begin position="1"/>
        <end position="24"/>
    </location>
</feature>
<evidence type="ECO:0000313" key="8">
    <source>
        <dbReference type="Proteomes" id="UP000617979"/>
    </source>
</evidence>
<feature type="compositionally biased region" description="Basic and acidic residues" evidence="4">
    <location>
        <begin position="171"/>
        <end position="184"/>
    </location>
</feature>
<evidence type="ECO:0000256" key="4">
    <source>
        <dbReference type="SAM" id="MobiDB-lite"/>
    </source>
</evidence>
<evidence type="ECO:0000313" key="7">
    <source>
        <dbReference type="EMBL" id="GGA52815.1"/>
    </source>
</evidence>
<dbReference type="Gene3D" id="2.40.50.90">
    <property type="match status" value="1"/>
</dbReference>
<keyword evidence="5" id="KW-0732">Signal</keyword>
<gene>
    <name evidence="7" type="ORF">GCM10007416_27380</name>
</gene>
<reference evidence="8" key="1">
    <citation type="journal article" date="2019" name="Int. J. Syst. Evol. Microbiol.">
        <title>The Global Catalogue of Microorganisms (GCM) 10K type strain sequencing project: providing services to taxonomists for standard genome sequencing and annotation.</title>
        <authorList>
            <consortium name="The Broad Institute Genomics Platform"/>
            <consortium name="The Broad Institute Genome Sequencing Center for Infectious Disease"/>
            <person name="Wu L."/>
            <person name="Ma J."/>
        </authorList>
    </citation>
    <scope>NUCLEOTIDE SEQUENCE [LARGE SCALE GENOMIC DNA]</scope>
    <source>
        <strain evidence="8">CGMCC 1.12404</strain>
    </source>
</reference>
<dbReference type="PROSITE" id="PS51257">
    <property type="entry name" value="PROKAR_LIPOPROTEIN"/>
    <property type="match status" value="1"/>
</dbReference>
<feature type="domain" description="TNase-like" evidence="6">
    <location>
        <begin position="43"/>
        <end position="174"/>
    </location>
</feature>
<evidence type="ECO:0000256" key="3">
    <source>
        <dbReference type="ARBA" id="ARBA00022801"/>
    </source>
</evidence>
<sequence length="239" mass="27110">MRNSKVRILIGLVMLLLLVAGCQSGESAGAGEPVKGLKPPGQGLEKGRVIRVIDGDTVVVEIGGKEEKVRFIGVNTPETNHPKIGVEYYGKEASHYTKDRLEGKEVRLELDEEKRDQYGRLLAYLWLKDELFNATLVKEGYARIMTVPPNVKYQETFLRLEREARKKDAGLWRKEDDQEAKTGQDEGCVGKIKGNINRKGEKIYHTRMSPQYDETKPERWFCTEQEAKEAGYRAPANAR</sequence>
<dbReference type="PANTHER" id="PTHR12302:SF3">
    <property type="entry name" value="SERINE_THREONINE-PROTEIN KINASE 31"/>
    <property type="match status" value="1"/>
</dbReference>
<evidence type="ECO:0000259" key="6">
    <source>
        <dbReference type="PROSITE" id="PS50830"/>
    </source>
</evidence>
<keyword evidence="3" id="KW-0378">Hydrolase</keyword>
<dbReference type="InterPro" id="IPR035437">
    <property type="entry name" value="SNase_OB-fold_sf"/>
</dbReference>
<dbReference type="PROSITE" id="PS50830">
    <property type="entry name" value="TNASE_3"/>
    <property type="match status" value="1"/>
</dbReference>
<dbReference type="InterPro" id="IPR016071">
    <property type="entry name" value="Staphylococal_nuclease_OB-fold"/>
</dbReference>
<accession>A0ABQ1GYA4</accession>
<dbReference type="SMART" id="SM00318">
    <property type="entry name" value="SNc"/>
    <property type="match status" value="1"/>
</dbReference>
<evidence type="ECO:0000256" key="2">
    <source>
        <dbReference type="ARBA" id="ARBA00022759"/>
    </source>
</evidence>
<protein>
    <recommendedName>
        <fullName evidence="6">TNase-like domain-containing protein</fullName>
    </recommendedName>
</protein>
<keyword evidence="1" id="KW-0540">Nuclease</keyword>
<evidence type="ECO:0000256" key="1">
    <source>
        <dbReference type="ARBA" id="ARBA00022722"/>
    </source>
</evidence>
<dbReference type="PANTHER" id="PTHR12302">
    <property type="entry name" value="EBNA2 BINDING PROTEIN P100"/>
    <property type="match status" value="1"/>
</dbReference>
<dbReference type="SUPFAM" id="SSF50199">
    <property type="entry name" value="Staphylococcal nuclease"/>
    <property type="match status" value="1"/>
</dbReference>